<dbReference type="GO" id="GO:0046990">
    <property type="term" value="F:N-hydroxyarylamine O-acetyltransferase activity"/>
    <property type="evidence" value="ECO:0007669"/>
    <property type="project" value="UniProtKB-EC"/>
</dbReference>
<comment type="caution">
    <text evidence="2">The sequence shown here is derived from an EMBL/GenBank/DDBJ whole genome shotgun (WGS) entry which is preliminary data.</text>
</comment>
<protein>
    <submittedName>
        <fullName evidence="2">N-hydroxyarylamine O-acetyltransferase</fullName>
        <ecNumber evidence="2">2.3.1.118</ecNumber>
    </submittedName>
</protein>
<dbReference type="Proteomes" id="UP001180845">
    <property type="component" value="Unassembled WGS sequence"/>
</dbReference>
<dbReference type="SUPFAM" id="SSF54001">
    <property type="entry name" value="Cysteine proteinases"/>
    <property type="match status" value="1"/>
</dbReference>
<dbReference type="RefSeq" id="WP_310270212.1">
    <property type="nucleotide sequence ID" value="NZ_JAVDXW010000001.1"/>
</dbReference>
<name>A0AAE3ZBV6_9ACTN</name>
<dbReference type="PANTHER" id="PTHR11786:SF0">
    <property type="entry name" value="ARYLAMINE N-ACETYLTRANSFERASE 4-RELATED"/>
    <property type="match status" value="1"/>
</dbReference>
<keyword evidence="3" id="KW-1185">Reference proteome</keyword>
<dbReference type="EC" id="2.3.1.118" evidence="2"/>
<dbReference type="Gene3D" id="3.30.2140.10">
    <property type="entry name" value="Arylamine N-acetyltransferase"/>
    <property type="match status" value="1"/>
</dbReference>
<organism evidence="2 3">
    <name type="scientific">Haloactinomyces albus</name>
    <dbReference type="NCBI Taxonomy" id="1352928"/>
    <lineage>
        <taxon>Bacteria</taxon>
        <taxon>Bacillati</taxon>
        <taxon>Actinomycetota</taxon>
        <taxon>Actinomycetes</taxon>
        <taxon>Actinopolysporales</taxon>
        <taxon>Actinopolysporaceae</taxon>
        <taxon>Haloactinomyces</taxon>
    </lineage>
</organism>
<gene>
    <name evidence="2" type="ORF">JOF55_000992</name>
</gene>
<evidence type="ECO:0000313" key="2">
    <source>
        <dbReference type="EMBL" id="MDR7300811.1"/>
    </source>
</evidence>
<evidence type="ECO:0000256" key="1">
    <source>
        <dbReference type="ARBA" id="ARBA00006547"/>
    </source>
</evidence>
<accession>A0AAE3ZBV6</accession>
<proteinExistence type="inferred from homology"/>
<dbReference type="PANTHER" id="PTHR11786">
    <property type="entry name" value="N-HYDROXYARYLAMINE O-ACETYLTRANSFERASE"/>
    <property type="match status" value="1"/>
</dbReference>
<keyword evidence="2" id="KW-0808">Transferase</keyword>
<sequence length="275" mass="30690">MSTRTQHATATDEWNIAAVDVDAYLERIGRPRTEPSAETLRSLHEAHVRTIPFENVDVVLGEHPGLETGVVTDKLIGRRRGGYCYEHALLFAAVLEHLGFSVRRRMARVQPHRAGPRTHMVLIVRTDAGDHLADVGFGAGVLHPMPLEHGAVVDQTGWPHRLTHHEGVWTLSKYGENGWEALHAFDDTPQHPVDYEVAHHYTATHPNSPFTGKLVVMRIGHGVSRRLVGDELTVEHADGRVERTPVPPERLGDTLRDLDVVLDDAELERLRARLG</sequence>
<keyword evidence="2" id="KW-0012">Acyltransferase</keyword>
<dbReference type="InterPro" id="IPR001447">
    <property type="entry name" value="Arylamine_N-AcTrfase"/>
</dbReference>
<dbReference type="Gene3D" id="2.40.128.150">
    <property type="entry name" value="Cysteine proteinases"/>
    <property type="match status" value="1"/>
</dbReference>
<reference evidence="2" key="1">
    <citation type="submission" date="2023-07" db="EMBL/GenBank/DDBJ databases">
        <title>Sequencing the genomes of 1000 actinobacteria strains.</title>
        <authorList>
            <person name="Klenk H.-P."/>
        </authorList>
    </citation>
    <scope>NUCLEOTIDE SEQUENCE</scope>
    <source>
        <strain evidence="2">DSM 45977</strain>
    </source>
</reference>
<dbReference type="InterPro" id="IPR038765">
    <property type="entry name" value="Papain-like_cys_pep_sf"/>
</dbReference>
<comment type="similarity">
    <text evidence="1">Belongs to the arylamine N-acetyltransferase family.</text>
</comment>
<dbReference type="EMBL" id="JAVDXW010000001">
    <property type="protein sequence ID" value="MDR7300811.1"/>
    <property type="molecule type" value="Genomic_DNA"/>
</dbReference>
<dbReference type="AlphaFoldDB" id="A0AAE3ZBV6"/>
<dbReference type="Pfam" id="PF00797">
    <property type="entry name" value="Acetyltransf_2"/>
    <property type="match status" value="1"/>
</dbReference>
<evidence type="ECO:0000313" key="3">
    <source>
        <dbReference type="Proteomes" id="UP001180845"/>
    </source>
</evidence>